<reference evidence="1 2" key="1">
    <citation type="submission" date="2015-11" db="EMBL/GenBank/DDBJ databases">
        <authorList>
            <person name="Varghese N."/>
        </authorList>
    </citation>
    <scope>NUCLEOTIDE SEQUENCE [LARGE SCALE GENOMIC DNA]</scope>
    <source>
        <strain evidence="1 2">JGI-24</strain>
    </source>
</reference>
<organism evidence="1 2">
    <name type="scientific">Kryptobacter tengchongensis</name>
    <dbReference type="NCBI Taxonomy" id="1643429"/>
    <lineage>
        <taxon>Bacteria</taxon>
        <taxon>Pseudomonadati</taxon>
        <taxon>Candidatus Kryptoniota</taxon>
        <taxon>Candidatus Kryptobacter</taxon>
    </lineage>
</organism>
<evidence type="ECO:0008006" key="3">
    <source>
        <dbReference type="Google" id="ProtNLM"/>
    </source>
</evidence>
<dbReference type="EMBL" id="CZVU01000042">
    <property type="protein sequence ID" value="CUT01953.1"/>
    <property type="molecule type" value="Genomic_DNA"/>
</dbReference>
<dbReference type="Gene3D" id="1.10.1130.10">
    <property type="entry name" value="Flavocytochrome C3, Chain A"/>
    <property type="match status" value="1"/>
</dbReference>
<feature type="non-terminal residue" evidence="1">
    <location>
        <position position="1"/>
    </location>
</feature>
<evidence type="ECO:0000313" key="1">
    <source>
        <dbReference type="EMBL" id="CUT01953.1"/>
    </source>
</evidence>
<dbReference type="SUPFAM" id="SSF48695">
    <property type="entry name" value="Multiheme cytochromes"/>
    <property type="match status" value="1"/>
</dbReference>
<dbReference type="Proteomes" id="UP000243065">
    <property type="component" value="Unassembled WGS sequence"/>
</dbReference>
<gene>
    <name evidence="1" type="ORF">JGI24_01034</name>
</gene>
<proteinExistence type="predicted"/>
<sequence length="73" mass="8129">CEACHGPGSDYKTLKIMQNREEAVKNGLVLVLVSDGSAEKLCKTCHNEQSPTFKGFDFKKEWPKIAHPLPKAE</sequence>
<name>A0A656D7I3_KRYT1</name>
<protein>
    <recommendedName>
        <fullName evidence="3">Cytochrome c554 and c-prime</fullName>
    </recommendedName>
</protein>
<evidence type="ECO:0000313" key="2">
    <source>
        <dbReference type="Proteomes" id="UP000243065"/>
    </source>
</evidence>
<dbReference type="AlphaFoldDB" id="A0A656D7I3"/>
<accession>A0A656D7I3</accession>
<keyword evidence="2" id="KW-1185">Reference proteome</keyword>
<dbReference type="InterPro" id="IPR036280">
    <property type="entry name" value="Multihaem_cyt_sf"/>
</dbReference>